<keyword evidence="7" id="KW-0411">Iron-sulfur</keyword>
<comment type="cofactor">
    <cofactor evidence="1">
        <name>[4Fe-4S] cluster</name>
        <dbReference type="ChEBI" id="CHEBI:49883"/>
    </cofactor>
</comment>
<evidence type="ECO:0000256" key="4">
    <source>
        <dbReference type="ARBA" id="ARBA00022763"/>
    </source>
</evidence>
<evidence type="ECO:0000256" key="7">
    <source>
        <dbReference type="ARBA" id="ARBA00023014"/>
    </source>
</evidence>
<evidence type="ECO:0000256" key="1">
    <source>
        <dbReference type="ARBA" id="ARBA00001966"/>
    </source>
</evidence>
<feature type="domain" description="HhH-GPD" evidence="10">
    <location>
        <begin position="1"/>
        <end position="98"/>
    </location>
</feature>
<dbReference type="GO" id="GO:0032357">
    <property type="term" value="F:oxidized purine DNA binding"/>
    <property type="evidence" value="ECO:0007669"/>
    <property type="project" value="TreeGrafter"/>
</dbReference>
<evidence type="ECO:0000313" key="11">
    <source>
        <dbReference type="EMBL" id="SVC30660.1"/>
    </source>
</evidence>
<evidence type="ECO:0000256" key="6">
    <source>
        <dbReference type="ARBA" id="ARBA00023004"/>
    </source>
</evidence>
<dbReference type="Gene3D" id="1.10.340.30">
    <property type="entry name" value="Hypothetical protein, domain 2"/>
    <property type="match status" value="1"/>
</dbReference>
<keyword evidence="4" id="KW-0227">DNA damage</keyword>
<name>A0A382L1S5_9ZZZZ</name>
<keyword evidence="8" id="KW-0234">DNA repair</keyword>
<accession>A0A382L1S5</accession>
<comment type="similarity">
    <text evidence="2">Belongs to the Nth/MutY family.</text>
</comment>
<dbReference type="InterPro" id="IPR003265">
    <property type="entry name" value="HhH-GPD_domain"/>
</dbReference>
<dbReference type="GO" id="GO:0046872">
    <property type="term" value="F:metal ion binding"/>
    <property type="evidence" value="ECO:0007669"/>
    <property type="project" value="UniProtKB-KW"/>
</dbReference>
<dbReference type="GO" id="GO:0000701">
    <property type="term" value="F:purine-specific mismatch base pair DNA N-glycosylase activity"/>
    <property type="evidence" value="ECO:0007669"/>
    <property type="project" value="TreeGrafter"/>
</dbReference>
<dbReference type="AlphaFoldDB" id="A0A382L1S5"/>
<dbReference type="GO" id="GO:0006284">
    <property type="term" value="P:base-excision repair"/>
    <property type="evidence" value="ECO:0007669"/>
    <property type="project" value="InterPro"/>
</dbReference>
<dbReference type="SUPFAM" id="SSF48150">
    <property type="entry name" value="DNA-glycosylase"/>
    <property type="match status" value="1"/>
</dbReference>
<keyword evidence="6" id="KW-0408">Iron</keyword>
<evidence type="ECO:0000256" key="8">
    <source>
        <dbReference type="ARBA" id="ARBA00023204"/>
    </source>
</evidence>
<dbReference type="GO" id="GO:0035485">
    <property type="term" value="F:adenine/guanine mispair binding"/>
    <property type="evidence" value="ECO:0007669"/>
    <property type="project" value="TreeGrafter"/>
</dbReference>
<evidence type="ECO:0000256" key="3">
    <source>
        <dbReference type="ARBA" id="ARBA00022723"/>
    </source>
</evidence>
<dbReference type="EMBL" id="UINC01084219">
    <property type="protein sequence ID" value="SVC30660.1"/>
    <property type="molecule type" value="Genomic_DNA"/>
</dbReference>
<evidence type="ECO:0000256" key="5">
    <source>
        <dbReference type="ARBA" id="ARBA00022801"/>
    </source>
</evidence>
<proteinExistence type="inferred from homology"/>
<dbReference type="GO" id="GO:0006298">
    <property type="term" value="P:mismatch repair"/>
    <property type="evidence" value="ECO:0007669"/>
    <property type="project" value="TreeGrafter"/>
</dbReference>
<keyword evidence="5" id="KW-0378">Hydrolase</keyword>
<keyword evidence="9" id="KW-0326">Glycosidase</keyword>
<feature type="non-terminal residue" evidence="11">
    <location>
        <position position="98"/>
    </location>
</feature>
<evidence type="ECO:0000256" key="2">
    <source>
        <dbReference type="ARBA" id="ARBA00008343"/>
    </source>
</evidence>
<gene>
    <name evidence="11" type="ORF">METZ01_LOCUS283514</name>
</gene>
<sequence length="98" mass="10754">MLQQTQVVTVIPYFIKFIKEFPNVKSLSEANLDKVLSLWSGLGYYARARNLHKAAKITHRKYGGKVPNSIDLLTALPGIGRSTAGAILALGFKKKAPI</sequence>
<dbReference type="GO" id="GO:0034039">
    <property type="term" value="F:8-oxo-7,8-dihydroguanine DNA N-glycosylase activity"/>
    <property type="evidence" value="ECO:0007669"/>
    <property type="project" value="TreeGrafter"/>
</dbReference>
<evidence type="ECO:0000259" key="10">
    <source>
        <dbReference type="SMART" id="SM00478"/>
    </source>
</evidence>
<dbReference type="InterPro" id="IPR044298">
    <property type="entry name" value="MIG/MutY"/>
</dbReference>
<dbReference type="Pfam" id="PF00730">
    <property type="entry name" value="HhH-GPD"/>
    <property type="match status" value="1"/>
</dbReference>
<dbReference type="PANTHER" id="PTHR42944">
    <property type="entry name" value="ADENINE DNA GLYCOSYLASE"/>
    <property type="match status" value="1"/>
</dbReference>
<evidence type="ECO:0000256" key="9">
    <source>
        <dbReference type="ARBA" id="ARBA00023295"/>
    </source>
</evidence>
<dbReference type="GO" id="GO:0051536">
    <property type="term" value="F:iron-sulfur cluster binding"/>
    <property type="evidence" value="ECO:0007669"/>
    <property type="project" value="UniProtKB-KW"/>
</dbReference>
<keyword evidence="3" id="KW-0479">Metal-binding</keyword>
<dbReference type="InterPro" id="IPR004036">
    <property type="entry name" value="Endonuclease-III-like_CS2"/>
</dbReference>
<dbReference type="InterPro" id="IPR011257">
    <property type="entry name" value="DNA_glycosylase"/>
</dbReference>
<dbReference type="SMART" id="SM00478">
    <property type="entry name" value="ENDO3c"/>
    <property type="match status" value="1"/>
</dbReference>
<protein>
    <recommendedName>
        <fullName evidence="10">HhH-GPD domain-containing protein</fullName>
    </recommendedName>
</protein>
<dbReference type="PANTHER" id="PTHR42944:SF1">
    <property type="entry name" value="ADENINE DNA GLYCOSYLASE"/>
    <property type="match status" value="1"/>
</dbReference>
<dbReference type="PROSITE" id="PS01155">
    <property type="entry name" value="ENDONUCLEASE_III_2"/>
    <property type="match status" value="1"/>
</dbReference>
<reference evidence="11" key="1">
    <citation type="submission" date="2018-05" db="EMBL/GenBank/DDBJ databases">
        <authorList>
            <person name="Lanie J.A."/>
            <person name="Ng W.-L."/>
            <person name="Kazmierczak K.M."/>
            <person name="Andrzejewski T.M."/>
            <person name="Davidsen T.M."/>
            <person name="Wayne K.J."/>
            <person name="Tettelin H."/>
            <person name="Glass J.I."/>
            <person name="Rusch D."/>
            <person name="Podicherti R."/>
            <person name="Tsui H.-C.T."/>
            <person name="Winkler M.E."/>
        </authorList>
    </citation>
    <scope>NUCLEOTIDE SEQUENCE</scope>
</reference>
<dbReference type="CDD" id="cd00056">
    <property type="entry name" value="ENDO3c"/>
    <property type="match status" value="1"/>
</dbReference>
<organism evidence="11">
    <name type="scientific">marine metagenome</name>
    <dbReference type="NCBI Taxonomy" id="408172"/>
    <lineage>
        <taxon>unclassified sequences</taxon>
        <taxon>metagenomes</taxon>
        <taxon>ecological metagenomes</taxon>
    </lineage>
</organism>